<keyword evidence="4" id="KW-1185">Reference proteome</keyword>
<evidence type="ECO:0000256" key="1">
    <source>
        <dbReference type="SAM" id="SignalP"/>
    </source>
</evidence>
<evidence type="ECO:0000313" key="3">
    <source>
        <dbReference type="EMBL" id="ACU04655.1"/>
    </source>
</evidence>
<dbReference type="InterPro" id="IPR025510">
    <property type="entry name" value="DUF4397"/>
</dbReference>
<proteinExistence type="predicted"/>
<organism evidence="3 4">
    <name type="scientific">Pedobacter heparinus (strain ATCC 13125 / DSM 2366 / CIP 104194 / JCM 7457 / NBRC 12017 / NCIMB 9290 / NRRL B-14731 / HIM 762-3)</name>
    <dbReference type="NCBI Taxonomy" id="485917"/>
    <lineage>
        <taxon>Bacteria</taxon>
        <taxon>Pseudomonadati</taxon>
        <taxon>Bacteroidota</taxon>
        <taxon>Sphingobacteriia</taxon>
        <taxon>Sphingobacteriales</taxon>
        <taxon>Sphingobacteriaceae</taxon>
        <taxon>Pedobacter</taxon>
    </lineage>
</organism>
<feature type="chain" id="PRO_5002974618" description="DUF4397 domain-containing protein" evidence="1">
    <location>
        <begin position="24"/>
        <end position="238"/>
    </location>
</feature>
<dbReference type="HOGENOM" id="CLU_069060_2_0_10"/>
<dbReference type="eggNOG" id="COG1404">
    <property type="taxonomic scope" value="Bacteria"/>
</dbReference>
<feature type="signal peptide" evidence="1">
    <location>
        <begin position="1"/>
        <end position="23"/>
    </location>
</feature>
<gene>
    <name evidence="3" type="ordered locus">Phep_2451</name>
</gene>
<sequence length="238" mass="25122">MNLFTKPLSLKFAKLTAFSIAAASTLLLNSCSKDPDPVQDVSFLAITNASPTLASYNVYIGANQANRSGALGFGSNVAYAQCAVGSNSVKFTTTSNTESVITKAVNVEANTANSLFLIGKAGQLDYLVLKDQLGSVSSDKTFIRFINLSPDAPALDLAVKDGNTLIADKAYKASSSFTEFEAKTYVLVVKDKATGTTLKRELASTEFKAGRSYTIIAAGLVAPANTEQAFTTQIITNQ</sequence>
<dbReference type="RefSeq" id="WP_015808267.1">
    <property type="nucleotide sequence ID" value="NC_013061.1"/>
</dbReference>
<accession>C6XZF9</accession>
<dbReference type="KEGG" id="phe:Phep_2451"/>
<dbReference type="EMBL" id="CP001681">
    <property type="protein sequence ID" value="ACU04655.1"/>
    <property type="molecule type" value="Genomic_DNA"/>
</dbReference>
<dbReference type="OrthoDB" id="9792011at2"/>
<evidence type="ECO:0000259" key="2">
    <source>
        <dbReference type="Pfam" id="PF14344"/>
    </source>
</evidence>
<dbReference type="STRING" id="485917.Phep_2451"/>
<reference evidence="3 4" key="1">
    <citation type="journal article" date="2009" name="Stand. Genomic Sci.">
        <title>Complete genome sequence of Pedobacter heparinus type strain (HIM 762-3).</title>
        <authorList>
            <person name="Han C."/>
            <person name="Spring S."/>
            <person name="Lapidus A."/>
            <person name="Del Rio T.G."/>
            <person name="Tice H."/>
            <person name="Copeland A."/>
            <person name="Cheng J.F."/>
            <person name="Lucas S."/>
            <person name="Chen F."/>
            <person name="Nolan M."/>
            <person name="Bruce D."/>
            <person name="Goodwin L."/>
            <person name="Pitluck S."/>
            <person name="Ivanova N."/>
            <person name="Mavromatis K."/>
            <person name="Mikhailova N."/>
            <person name="Pati A."/>
            <person name="Chen A."/>
            <person name="Palaniappan K."/>
            <person name="Land M."/>
            <person name="Hauser L."/>
            <person name="Chang Y.J."/>
            <person name="Jeffries C.C."/>
            <person name="Saunders E."/>
            <person name="Chertkov O."/>
            <person name="Brettin T."/>
            <person name="Goker M."/>
            <person name="Rohde M."/>
            <person name="Bristow J."/>
            <person name="Eisen J.A."/>
            <person name="Markowitz V."/>
            <person name="Hugenholtz P."/>
            <person name="Kyrpides N.C."/>
            <person name="Klenk H.P."/>
            <person name="Detter J.C."/>
        </authorList>
    </citation>
    <scope>NUCLEOTIDE SEQUENCE [LARGE SCALE GENOMIC DNA]</scope>
    <source>
        <strain evidence="4">ATCC 13125 / DSM 2366 / CIP 104194 / JCM 7457 / NBRC 12017 / NCIMB 9290 / NRRL B-14731 / HIM 762-3</strain>
    </source>
</reference>
<dbReference type="Pfam" id="PF14344">
    <property type="entry name" value="DUF4397"/>
    <property type="match status" value="1"/>
</dbReference>
<protein>
    <recommendedName>
        <fullName evidence="2">DUF4397 domain-containing protein</fullName>
    </recommendedName>
</protein>
<dbReference type="Proteomes" id="UP000000852">
    <property type="component" value="Chromosome"/>
</dbReference>
<keyword evidence="1" id="KW-0732">Signal</keyword>
<evidence type="ECO:0000313" key="4">
    <source>
        <dbReference type="Proteomes" id="UP000000852"/>
    </source>
</evidence>
<name>C6XZF9_PEDHD</name>
<feature type="domain" description="DUF4397" evidence="2">
    <location>
        <begin position="43"/>
        <end position="157"/>
    </location>
</feature>
<dbReference type="AlphaFoldDB" id="C6XZF9"/>